<evidence type="ECO:0000256" key="1">
    <source>
        <dbReference type="SAM" id="MobiDB-lite"/>
    </source>
</evidence>
<dbReference type="GO" id="GO:0005634">
    <property type="term" value="C:nucleus"/>
    <property type="evidence" value="ECO:0007669"/>
    <property type="project" value="TreeGrafter"/>
</dbReference>
<dbReference type="GO" id="GO:0005737">
    <property type="term" value="C:cytoplasm"/>
    <property type="evidence" value="ECO:0007669"/>
    <property type="project" value="TreeGrafter"/>
</dbReference>
<dbReference type="SUPFAM" id="SSF57924">
    <property type="entry name" value="Inhibitor of apoptosis (IAP) repeat"/>
    <property type="match status" value="1"/>
</dbReference>
<dbReference type="GeneID" id="39583710"/>
<dbReference type="PANTHER" id="PTHR10044:SF139">
    <property type="entry name" value="DEATH-ASSOCIATED INHIBITOR OF APOPTOSIS 2"/>
    <property type="match status" value="1"/>
</dbReference>
<dbReference type="OrthoDB" id="2196114at2759"/>
<feature type="region of interest" description="Disordered" evidence="1">
    <location>
        <begin position="229"/>
        <end position="255"/>
    </location>
</feature>
<dbReference type="RefSeq" id="XP_028462305.1">
    <property type="nucleotide sequence ID" value="XM_028615233.1"/>
</dbReference>
<evidence type="ECO:0000313" key="2">
    <source>
        <dbReference type="EMBL" id="ROT34499.1"/>
    </source>
</evidence>
<name>A0A3N2PIY1_SODAK</name>
<gene>
    <name evidence="2" type="ORF">SODALDRAFT_382432</name>
</gene>
<dbReference type="AlphaFoldDB" id="A0A3N2PIY1"/>
<accession>A0A3N2PIY1</accession>
<dbReference type="EMBL" id="ML119069">
    <property type="protein sequence ID" value="ROT34499.1"/>
    <property type="molecule type" value="Genomic_DNA"/>
</dbReference>
<proteinExistence type="predicted"/>
<keyword evidence="3" id="KW-1185">Reference proteome</keyword>
<dbReference type="STRING" id="1314773.A0A3N2PIY1"/>
<dbReference type="Proteomes" id="UP000272025">
    <property type="component" value="Unassembled WGS sequence"/>
</dbReference>
<dbReference type="SMART" id="SM00238">
    <property type="entry name" value="BIR"/>
    <property type="match status" value="1"/>
</dbReference>
<organism evidence="2 3">
    <name type="scientific">Sodiomyces alkalinus (strain CBS 110278 / VKM F-3762 / F11)</name>
    <name type="common">Alkaliphilic filamentous fungus</name>
    <dbReference type="NCBI Taxonomy" id="1314773"/>
    <lineage>
        <taxon>Eukaryota</taxon>
        <taxon>Fungi</taxon>
        <taxon>Dikarya</taxon>
        <taxon>Ascomycota</taxon>
        <taxon>Pezizomycotina</taxon>
        <taxon>Sordariomycetes</taxon>
        <taxon>Hypocreomycetidae</taxon>
        <taxon>Glomerellales</taxon>
        <taxon>Plectosphaerellaceae</taxon>
        <taxon>Sodiomyces</taxon>
    </lineage>
</organism>
<dbReference type="InterPro" id="IPR050784">
    <property type="entry name" value="IAP"/>
</dbReference>
<protein>
    <recommendedName>
        <fullName evidence="4">BIR-domain-containing protein</fullName>
    </recommendedName>
</protein>
<reference evidence="2 3" key="1">
    <citation type="journal article" date="2018" name="Mol. Ecol.">
        <title>The obligate alkalophilic soda-lake fungus Sodiomyces alkalinus has shifted to a protein diet.</title>
        <authorList>
            <person name="Grum-Grzhimaylo A.A."/>
            <person name="Falkoski D.L."/>
            <person name="van den Heuvel J."/>
            <person name="Valero-Jimenez C.A."/>
            <person name="Min B."/>
            <person name="Choi I.G."/>
            <person name="Lipzen A."/>
            <person name="Daum C.G."/>
            <person name="Aanen D.K."/>
            <person name="Tsang A."/>
            <person name="Henrissat B."/>
            <person name="Bilanenko E.N."/>
            <person name="de Vries R.P."/>
            <person name="van Kan J.A.L."/>
            <person name="Grigoriev I.V."/>
            <person name="Debets A.J.M."/>
        </authorList>
    </citation>
    <scope>NUCLEOTIDE SEQUENCE [LARGE SCALE GENOMIC DNA]</scope>
    <source>
        <strain evidence="2 3">F11</strain>
    </source>
</reference>
<dbReference type="Pfam" id="PF00653">
    <property type="entry name" value="BIR"/>
    <property type="match status" value="1"/>
</dbReference>
<dbReference type="Gene3D" id="1.10.1170.10">
    <property type="entry name" value="Inhibitor Of Apoptosis Protein (2mihbC-IAP-1), Chain A"/>
    <property type="match status" value="1"/>
</dbReference>
<dbReference type="PANTHER" id="PTHR10044">
    <property type="entry name" value="INHIBITOR OF APOPTOSIS"/>
    <property type="match status" value="1"/>
</dbReference>
<sequence length="326" mass="36569">MKDRTCLSKPQCLCPSYNRTLSPHNAGPEQWKVSWKGDKSESRYNIVQGQVYHDKQLLRLARYQTSLDLNSNLCFTTPFTAQLSISSIGKPSKEIPTSFLSFLRRFIPSRSTDEPHKLTSPNPVSKSGTMDGFCNRLQTFYDDASKGKWALTMPSAEDMAGAGFRFQGESSRDVAICDICQVMGWKWETKDDPFDEHVRNEPKCAYVQSDMFKKFHETFAKKKAMLAHTPPVTPMTPDNAGGGGKNSRNTTPRKRRTKLALSEIHTVASVEPKAAAATCSKREPMEITVRGPGVRLLLEVNGGAEDGEYGQDTRAYVDQQWTEWIV</sequence>
<dbReference type="InterPro" id="IPR001370">
    <property type="entry name" value="BIR_rpt"/>
</dbReference>
<evidence type="ECO:0000313" key="3">
    <source>
        <dbReference type="Proteomes" id="UP000272025"/>
    </source>
</evidence>
<evidence type="ECO:0008006" key="4">
    <source>
        <dbReference type="Google" id="ProtNLM"/>
    </source>
</evidence>
<dbReference type="PROSITE" id="PS50143">
    <property type="entry name" value="BIR_REPEAT_2"/>
    <property type="match status" value="1"/>
</dbReference>